<sequence>MQAESSRHLARRSVQVTAQPVGAAVWKQVPSTYLVCARDLGIPPRRLQHEFPRKVGSVVELDARHHPFLSRAGGGP</sequence>
<dbReference type="Gene3D" id="3.40.50.1820">
    <property type="entry name" value="alpha/beta hydrolase"/>
    <property type="match status" value="1"/>
</dbReference>
<keyword evidence="2" id="KW-1185">Reference proteome</keyword>
<dbReference type="Proteomes" id="UP001499967">
    <property type="component" value="Unassembled WGS sequence"/>
</dbReference>
<accession>A0ABN1NHI0</accession>
<comment type="caution">
    <text evidence="1">The sequence shown here is derived from an EMBL/GenBank/DDBJ whole genome shotgun (WGS) entry which is preliminary data.</text>
</comment>
<reference evidence="1 2" key="1">
    <citation type="journal article" date="2019" name="Int. J. Syst. Evol. Microbiol.">
        <title>The Global Catalogue of Microorganisms (GCM) 10K type strain sequencing project: providing services to taxonomists for standard genome sequencing and annotation.</title>
        <authorList>
            <consortium name="The Broad Institute Genomics Platform"/>
            <consortium name="The Broad Institute Genome Sequencing Center for Infectious Disease"/>
            <person name="Wu L."/>
            <person name="Ma J."/>
        </authorList>
    </citation>
    <scope>NUCLEOTIDE SEQUENCE [LARGE SCALE GENOMIC DNA]</scope>
    <source>
        <strain evidence="1 2">JCM 11117</strain>
    </source>
</reference>
<evidence type="ECO:0000313" key="2">
    <source>
        <dbReference type="Proteomes" id="UP001499967"/>
    </source>
</evidence>
<proteinExistence type="predicted"/>
<gene>
    <name evidence="1" type="ORF">GCM10009559_75640</name>
</gene>
<name>A0ABN1NHI0_9PSEU</name>
<evidence type="ECO:0000313" key="1">
    <source>
        <dbReference type="EMBL" id="GAA0907082.1"/>
    </source>
</evidence>
<organism evidence="1 2">
    <name type="scientific">Pseudonocardia zijingensis</name>
    <dbReference type="NCBI Taxonomy" id="153376"/>
    <lineage>
        <taxon>Bacteria</taxon>
        <taxon>Bacillati</taxon>
        <taxon>Actinomycetota</taxon>
        <taxon>Actinomycetes</taxon>
        <taxon>Pseudonocardiales</taxon>
        <taxon>Pseudonocardiaceae</taxon>
        <taxon>Pseudonocardia</taxon>
    </lineage>
</organism>
<dbReference type="InterPro" id="IPR029058">
    <property type="entry name" value="AB_hydrolase_fold"/>
</dbReference>
<protein>
    <submittedName>
        <fullName evidence="1">Uncharacterized protein</fullName>
    </submittedName>
</protein>
<dbReference type="EMBL" id="BAAAHP010000306">
    <property type="protein sequence ID" value="GAA0907082.1"/>
    <property type="molecule type" value="Genomic_DNA"/>
</dbReference>